<proteinExistence type="predicted"/>
<sequence length="155" mass="17494">MLRHPELAADVQVAADLLLLTNWIQKAKSKFLSVAQGYVAGCLQRILEMEEEEAESRDYSDEEAFIRLPLDITQCLRSVARRAESVSRSLLGEIQRISLSELHTFLLRFKTLERKRTGNGTGGALHLFRMVNTCRELRCVATCAGAHRDVPMTMC</sequence>
<evidence type="ECO:0000313" key="2">
    <source>
        <dbReference type="Proteomes" id="UP000823561"/>
    </source>
</evidence>
<reference evidence="1 2" key="1">
    <citation type="submission" date="2020-10" db="EMBL/GenBank/DDBJ databases">
        <title>Chromosome-scale genome assembly of the Allis shad, Alosa alosa.</title>
        <authorList>
            <person name="Margot Z."/>
            <person name="Christophe K."/>
            <person name="Cabau C."/>
            <person name="Louis A."/>
            <person name="Berthelot C."/>
            <person name="Parey E."/>
            <person name="Roest Crollius H."/>
            <person name="Montfort J."/>
            <person name="Robinson-Rechavi M."/>
            <person name="Bucao C."/>
            <person name="Bouchez O."/>
            <person name="Gislard M."/>
            <person name="Lluch J."/>
            <person name="Milhes M."/>
            <person name="Lampietro C."/>
            <person name="Lopez Roques C."/>
            <person name="Donnadieu C."/>
            <person name="Braasch I."/>
            <person name="Desvignes T."/>
            <person name="Postlethwait J."/>
            <person name="Bobe J."/>
            <person name="Guiguen Y."/>
        </authorList>
    </citation>
    <scope>NUCLEOTIDE SEQUENCE [LARGE SCALE GENOMIC DNA]</scope>
    <source>
        <strain evidence="1">M-15738</strain>
        <tissue evidence="1">Blood</tissue>
    </source>
</reference>
<evidence type="ECO:0000313" key="1">
    <source>
        <dbReference type="EMBL" id="KAG5285179.1"/>
    </source>
</evidence>
<dbReference type="EMBL" id="JADWDJ010000001">
    <property type="protein sequence ID" value="KAG5285179.1"/>
    <property type="molecule type" value="Genomic_DNA"/>
</dbReference>
<dbReference type="Proteomes" id="UP000823561">
    <property type="component" value="Chromosome 1"/>
</dbReference>
<keyword evidence="2" id="KW-1185">Reference proteome</keyword>
<evidence type="ECO:0008006" key="3">
    <source>
        <dbReference type="Google" id="ProtNLM"/>
    </source>
</evidence>
<name>A0AAV6HDN0_9TELE</name>
<comment type="caution">
    <text evidence="1">The sequence shown here is derived from an EMBL/GenBank/DDBJ whole genome shotgun (WGS) entry which is preliminary data.</text>
</comment>
<accession>A0AAV6HDN0</accession>
<organism evidence="1 2">
    <name type="scientific">Alosa alosa</name>
    <name type="common">allis shad</name>
    <dbReference type="NCBI Taxonomy" id="278164"/>
    <lineage>
        <taxon>Eukaryota</taxon>
        <taxon>Metazoa</taxon>
        <taxon>Chordata</taxon>
        <taxon>Craniata</taxon>
        <taxon>Vertebrata</taxon>
        <taxon>Euteleostomi</taxon>
        <taxon>Actinopterygii</taxon>
        <taxon>Neopterygii</taxon>
        <taxon>Teleostei</taxon>
        <taxon>Clupei</taxon>
        <taxon>Clupeiformes</taxon>
        <taxon>Clupeoidei</taxon>
        <taxon>Clupeidae</taxon>
        <taxon>Alosa</taxon>
    </lineage>
</organism>
<protein>
    <recommendedName>
        <fullName evidence="3">Exocyst complex component Sec8</fullName>
    </recommendedName>
</protein>
<dbReference type="AlphaFoldDB" id="A0AAV6HDN0"/>
<gene>
    <name evidence="1" type="ORF">AALO_G00000440</name>
</gene>